<dbReference type="PIRSF" id="PIRSF000047">
    <property type="entry name" value="Cytochrome_CYPVIIA1"/>
    <property type="match status" value="1"/>
</dbReference>
<evidence type="ECO:0000256" key="6">
    <source>
        <dbReference type="ARBA" id="ARBA00022723"/>
    </source>
</evidence>
<keyword evidence="7 12" id="KW-0256">Endoplasmic reticulum</keyword>
<dbReference type="AlphaFoldDB" id="A0AAV5A5R6"/>
<evidence type="ECO:0000256" key="11">
    <source>
        <dbReference type="ARBA" id="ARBA00023136"/>
    </source>
</evidence>
<keyword evidence="8" id="KW-0560">Oxidoreductase</keyword>
<accession>A0AAV5A5R6</accession>
<comment type="pathway">
    <text evidence="3">Lipid metabolism; bile acid biosynthesis.</text>
</comment>
<dbReference type="Gene3D" id="1.10.630.10">
    <property type="entry name" value="Cytochrome P450"/>
    <property type="match status" value="1"/>
</dbReference>
<reference evidence="15" key="1">
    <citation type="submission" date="2021-10" db="EMBL/GenBank/DDBJ databases">
        <title>De novo Genome Assembly of Clathrus columnatus (Basidiomycota, Fungi) Using Illumina and Nanopore Sequence Data.</title>
        <authorList>
            <person name="Ogiso-Tanaka E."/>
            <person name="Itagaki H."/>
            <person name="Hosoya T."/>
            <person name="Hosaka K."/>
        </authorList>
    </citation>
    <scope>NUCLEOTIDE SEQUENCE</scope>
    <source>
        <strain evidence="15">MO-923</strain>
    </source>
</reference>
<dbReference type="GO" id="GO:0016705">
    <property type="term" value="F:oxidoreductase activity, acting on paired donors, with incorporation or reduction of molecular oxygen"/>
    <property type="evidence" value="ECO:0007669"/>
    <property type="project" value="InterPro"/>
</dbReference>
<dbReference type="Proteomes" id="UP001050691">
    <property type="component" value="Unassembled WGS sequence"/>
</dbReference>
<evidence type="ECO:0000256" key="10">
    <source>
        <dbReference type="ARBA" id="ARBA00023098"/>
    </source>
</evidence>
<keyword evidence="11 12" id="KW-0472">Membrane</keyword>
<dbReference type="Pfam" id="PF00067">
    <property type="entry name" value="p450"/>
    <property type="match status" value="1"/>
</dbReference>
<dbReference type="InterPro" id="IPR024204">
    <property type="entry name" value="Cyt_P450_CYP7A1-type"/>
</dbReference>
<evidence type="ECO:0000256" key="2">
    <source>
        <dbReference type="ARBA" id="ARBA00004586"/>
    </source>
</evidence>
<feature type="binding site" description="axial binding residue" evidence="13">
    <location>
        <position position="423"/>
    </location>
    <ligand>
        <name>heme</name>
        <dbReference type="ChEBI" id="CHEBI:30413"/>
    </ligand>
    <ligandPart>
        <name>Fe</name>
        <dbReference type="ChEBI" id="CHEBI:18248"/>
    </ligandPart>
</feature>
<organism evidence="15 16">
    <name type="scientific">Clathrus columnatus</name>
    <dbReference type="NCBI Taxonomy" id="1419009"/>
    <lineage>
        <taxon>Eukaryota</taxon>
        <taxon>Fungi</taxon>
        <taxon>Dikarya</taxon>
        <taxon>Basidiomycota</taxon>
        <taxon>Agaricomycotina</taxon>
        <taxon>Agaricomycetes</taxon>
        <taxon>Phallomycetidae</taxon>
        <taxon>Phallales</taxon>
        <taxon>Clathraceae</taxon>
        <taxon>Clathrus</taxon>
    </lineage>
</organism>
<evidence type="ECO:0008006" key="17">
    <source>
        <dbReference type="Google" id="ProtNLM"/>
    </source>
</evidence>
<keyword evidence="16" id="KW-1185">Reference proteome</keyword>
<dbReference type="GO" id="GO:0005789">
    <property type="term" value="C:endoplasmic reticulum membrane"/>
    <property type="evidence" value="ECO:0007669"/>
    <property type="project" value="UniProtKB-SubCell"/>
</dbReference>
<sequence length="485" mass="55790">MDRDKVILAIIGLITFSIYKILNKDDDESGRPPLVKYRIPWLGSAIELGKDPDAVFQKAMQAFGPVFRIKAAGQEYTYITSPDTISAVYRDAKTFEYSPIRYEMAEVIMGMPKHLSDPIHLGPLFKFQYDNLSPQNVHKLHERFGMFAYECIQKTLDDFCGDNKITKLLSVTRSPAYDAMQYTFFGKTYPTRESYELFRTFDQGFLMLQTSIPRFLLRKYINARERLIKLTEGYIAKPHDDCSEFIQEVERLANEAKWSSRDIANFFTGDIWAFQSNTMQGVYWIIALQLQKPEGLTKIIEEIDAERDTWIRNNPRIQDETRCRWILEGSFPLLTSTIQESLRYASASFSIRIVRKETTLGGYRIREGDYVICNTRCVHMDDEIHKNPTEFIPERYLGTAKFMKNGRIVPNHTMPFGGGVSMCEGRHFATGELKIFIALFLSLVGVELADPSCSERPQLDWGHLGTGLLPPKGDLSVRITRRATY</sequence>
<evidence type="ECO:0000256" key="13">
    <source>
        <dbReference type="PIRSR" id="PIRSR000047-1"/>
    </source>
</evidence>
<evidence type="ECO:0000256" key="4">
    <source>
        <dbReference type="ARBA" id="ARBA00010617"/>
    </source>
</evidence>
<dbReference type="GO" id="GO:0005506">
    <property type="term" value="F:iron ion binding"/>
    <property type="evidence" value="ECO:0007669"/>
    <property type="project" value="InterPro"/>
</dbReference>
<dbReference type="PANTHER" id="PTHR24304:SF2">
    <property type="entry name" value="24-HYDROXYCHOLESTEROL 7-ALPHA-HYDROXYLASE"/>
    <property type="match status" value="1"/>
</dbReference>
<comment type="cofactor">
    <cofactor evidence="1 12 13">
        <name>heme</name>
        <dbReference type="ChEBI" id="CHEBI:30413"/>
    </cofactor>
</comment>
<keyword evidence="9 12" id="KW-0408">Iron</keyword>
<evidence type="ECO:0000256" key="14">
    <source>
        <dbReference type="PIRSR" id="PIRSR000047-2"/>
    </source>
</evidence>
<dbReference type="EMBL" id="BPWL01000002">
    <property type="protein sequence ID" value="GJJ07926.1"/>
    <property type="molecule type" value="Genomic_DNA"/>
</dbReference>
<dbReference type="GO" id="GO:0008395">
    <property type="term" value="F:steroid hydroxylase activity"/>
    <property type="evidence" value="ECO:0007669"/>
    <property type="project" value="TreeGrafter"/>
</dbReference>
<name>A0AAV5A5R6_9AGAM</name>
<evidence type="ECO:0000256" key="7">
    <source>
        <dbReference type="ARBA" id="ARBA00022824"/>
    </source>
</evidence>
<dbReference type="PRINTS" id="PR00465">
    <property type="entry name" value="EP450IV"/>
</dbReference>
<dbReference type="CDD" id="cd11040">
    <property type="entry name" value="CYP7_CYP8-like"/>
    <property type="match status" value="1"/>
</dbReference>
<evidence type="ECO:0000256" key="3">
    <source>
        <dbReference type="ARBA" id="ARBA00004860"/>
    </source>
</evidence>
<feature type="binding site" evidence="14">
    <location>
        <position position="277"/>
    </location>
    <ligand>
        <name>substrate</name>
    </ligand>
</feature>
<proteinExistence type="inferred from homology"/>
<dbReference type="InterPro" id="IPR036396">
    <property type="entry name" value="Cyt_P450_sf"/>
</dbReference>
<dbReference type="InterPro" id="IPR002403">
    <property type="entry name" value="Cyt_P450_E_grp-IV"/>
</dbReference>
<evidence type="ECO:0000256" key="9">
    <source>
        <dbReference type="ARBA" id="ARBA00023004"/>
    </source>
</evidence>
<keyword evidence="6 12" id="KW-0479">Metal-binding</keyword>
<keyword evidence="5 12" id="KW-0349">Heme</keyword>
<dbReference type="GO" id="GO:0020037">
    <property type="term" value="F:heme binding"/>
    <property type="evidence" value="ECO:0007669"/>
    <property type="project" value="InterPro"/>
</dbReference>
<comment type="subcellular location">
    <subcellularLocation>
        <location evidence="2 12">Endoplasmic reticulum membrane</location>
    </subcellularLocation>
</comment>
<dbReference type="InterPro" id="IPR001128">
    <property type="entry name" value="Cyt_P450"/>
</dbReference>
<dbReference type="SUPFAM" id="SSF48264">
    <property type="entry name" value="Cytochrome P450"/>
    <property type="match status" value="1"/>
</dbReference>
<evidence type="ECO:0000256" key="8">
    <source>
        <dbReference type="ARBA" id="ARBA00023002"/>
    </source>
</evidence>
<evidence type="ECO:0000313" key="16">
    <source>
        <dbReference type="Proteomes" id="UP001050691"/>
    </source>
</evidence>
<dbReference type="InterPro" id="IPR050529">
    <property type="entry name" value="CYP450_sterol_14alpha_dmase"/>
</dbReference>
<comment type="similarity">
    <text evidence="4 12">Belongs to the cytochrome P450 family.</text>
</comment>
<comment type="caution">
    <text evidence="15">The sequence shown here is derived from an EMBL/GenBank/DDBJ whole genome shotgun (WGS) entry which is preliminary data.</text>
</comment>
<evidence type="ECO:0000256" key="5">
    <source>
        <dbReference type="ARBA" id="ARBA00022617"/>
    </source>
</evidence>
<evidence type="ECO:0000256" key="12">
    <source>
        <dbReference type="PIRNR" id="PIRNR000047"/>
    </source>
</evidence>
<dbReference type="GO" id="GO:0006629">
    <property type="term" value="P:lipid metabolic process"/>
    <property type="evidence" value="ECO:0007669"/>
    <property type="project" value="UniProtKB-KW"/>
</dbReference>
<dbReference type="PANTHER" id="PTHR24304">
    <property type="entry name" value="CYTOCHROME P450 FAMILY 7"/>
    <property type="match status" value="1"/>
</dbReference>
<keyword evidence="10" id="KW-0443">Lipid metabolism</keyword>
<evidence type="ECO:0000313" key="15">
    <source>
        <dbReference type="EMBL" id="GJJ07926.1"/>
    </source>
</evidence>
<protein>
    <recommendedName>
        <fullName evidence="17">Cytochrome P450</fullName>
    </recommendedName>
</protein>
<gene>
    <name evidence="15" type="ORF">Clacol_002133</name>
</gene>
<evidence type="ECO:0000256" key="1">
    <source>
        <dbReference type="ARBA" id="ARBA00001971"/>
    </source>
</evidence>